<dbReference type="FunFam" id="1.20.1110.10:FF:000002">
    <property type="entry name" value="Calcium-transporting ATPase"/>
    <property type="match status" value="1"/>
</dbReference>
<dbReference type="PRINTS" id="PR00120">
    <property type="entry name" value="HATPASE"/>
</dbReference>
<dbReference type="Gene3D" id="1.20.1110.10">
    <property type="entry name" value="Calcium-transporting ATPase, transmembrane domain"/>
    <property type="match status" value="3"/>
</dbReference>
<feature type="region of interest" description="Disordered" evidence="19">
    <location>
        <begin position="294"/>
        <end position="345"/>
    </location>
</feature>
<dbReference type="SUPFAM" id="SSF81653">
    <property type="entry name" value="Calcium ATPase, transduction domain A"/>
    <property type="match status" value="1"/>
</dbReference>
<dbReference type="NCBIfam" id="TIGR01494">
    <property type="entry name" value="ATPase_P-type"/>
    <property type="match status" value="3"/>
</dbReference>
<feature type="transmembrane region" description="Helical" evidence="18">
    <location>
        <begin position="369"/>
        <end position="390"/>
    </location>
</feature>
<protein>
    <recommendedName>
        <fullName evidence="18">Calcium-transporting ATPase</fullName>
        <ecNumber evidence="18">7.2.2.10</ecNumber>
    </recommendedName>
</protein>
<comment type="caution">
    <text evidence="18">Lacks conserved residue(s) required for the propagation of feature annotation.</text>
</comment>
<dbReference type="Gene3D" id="3.40.1110.10">
    <property type="entry name" value="Calcium-transporting ATPase, cytoplasmic domain N"/>
    <property type="match status" value="1"/>
</dbReference>
<dbReference type="Pfam" id="PF00122">
    <property type="entry name" value="E1-E2_ATPase"/>
    <property type="match status" value="1"/>
</dbReference>
<dbReference type="Pfam" id="PF12424">
    <property type="entry name" value="ATP_Ca_trans_C"/>
    <property type="match status" value="2"/>
</dbReference>
<organism evidence="21 22">
    <name type="scientific">Sus scrofa</name>
    <name type="common">Pig</name>
    <dbReference type="NCBI Taxonomy" id="9823"/>
    <lineage>
        <taxon>Eukaryota</taxon>
        <taxon>Metazoa</taxon>
        <taxon>Chordata</taxon>
        <taxon>Craniata</taxon>
        <taxon>Vertebrata</taxon>
        <taxon>Euteleostomi</taxon>
        <taxon>Mammalia</taxon>
        <taxon>Eutheria</taxon>
        <taxon>Laurasiatheria</taxon>
        <taxon>Artiodactyla</taxon>
        <taxon>Suina</taxon>
        <taxon>Suidae</taxon>
        <taxon>Sus</taxon>
    </lineage>
</organism>
<keyword evidence="3 18" id="KW-0813">Transport</keyword>
<dbReference type="Gene3D" id="3.40.50.1000">
    <property type="entry name" value="HAD superfamily/HAD-like"/>
    <property type="match status" value="1"/>
</dbReference>
<dbReference type="GO" id="GO:0005516">
    <property type="term" value="F:calmodulin binding"/>
    <property type="evidence" value="ECO:0007669"/>
    <property type="project" value="UniProtKB-KW"/>
</dbReference>
<dbReference type="SUPFAM" id="SSF81660">
    <property type="entry name" value="Metal cation-transporting ATPase, ATP-binding domain N"/>
    <property type="match status" value="1"/>
</dbReference>
<feature type="transmembrane region" description="Helical" evidence="18">
    <location>
        <begin position="1010"/>
        <end position="1031"/>
    </location>
</feature>
<dbReference type="PRINTS" id="PR00119">
    <property type="entry name" value="CATATPASE"/>
</dbReference>
<evidence type="ECO:0000256" key="2">
    <source>
        <dbReference type="ARBA" id="ARBA00006124"/>
    </source>
</evidence>
<evidence type="ECO:0000256" key="10">
    <source>
        <dbReference type="ARBA" id="ARBA00022837"/>
    </source>
</evidence>
<dbReference type="FunFam" id="2.70.150.10:FF:000001">
    <property type="entry name" value="Calcium-transporting ATPase"/>
    <property type="match status" value="1"/>
</dbReference>
<comment type="catalytic activity">
    <reaction evidence="18">
        <text>Ca(2+)(in) + ATP + H2O = Ca(2+)(out) + ADP + phosphate + H(+)</text>
        <dbReference type="Rhea" id="RHEA:18105"/>
        <dbReference type="ChEBI" id="CHEBI:15377"/>
        <dbReference type="ChEBI" id="CHEBI:15378"/>
        <dbReference type="ChEBI" id="CHEBI:29108"/>
        <dbReference type="ChEBI" id="CHEBI:30616"/>
        <dbReference type="ChEBI" id="CHEBI:43474"/>
        <dbReference type="ChEBI" id="CHEBI:456216"/>
        <dbReference type="EC" id="7.2.2.10"/>
    </reaction>
</comment>
<keyword evidence="4" id="KW-1003">Cell membrane</keyword>
<dbReference type="FunFam" id="1.20.1110.10:FF:000008">
    <property type="entry name" value="Calcium-transporting ATPase"/>
    <property type="match status" value="1"/>
</dbReference>
<evidence type="ECO:0000256" key="18">
    <source>
        <dbReference type="RuleBase" id="RU361146"/>
    </source>
</evidence>
<evidence type="ECO:0000259" key="20">
    <source>
        <dbReference type="SMART" id="SM00831"/>
    </source>
</evidence>
<evidence type="ECO:0000256" key="7">
    <source>
        <dbReference type="ARBA" id="ARBA00022692"/>
    </source>
</evidence>
<dbReference type="NCBIfam" id="TIGR01517">
    <property type="entry name" value="ATPase-IIB_Ca"/>
    <property type="match status" value="1"/>
</dbReference>
<keyword evidence="12" id="KW-0460">Magnesium</keyword>
<dbReference type="PROSITE" id="PS00154">
    <property type="entry name" value="ATPASE_E1_E2"/>
    <property type="match status" value="1"/>
</dbReference>
<evidence type="ECO:0000256" key="3">
    <source>
        <dbReference type="ARBA" id="ARBA00022448"/>
    </source>
</evidence>
<keyword evidence="9 18" id="KW-0547">Nucleotide-binding</keyword>
<feature type="compositionally biased region" description="Polar residues" evidence="19">
    <location>
        <begin position="1173"/>
        <end position="1195"/>
    </location>
</feature>
<evidence type="ECO:0000256" key="14">
    <source>
        <dbReference type="ARBA" id="ARBA00022967"/>
    </source>
</evidence>
<comment type="similarity">
    <text evidence="2 18">Belongs to the cation transport ATPase (P-type) (TC 3.A.3) family. Type IIB subfamily.</text>
</comment>
<dbReference type="InterPro" id="IPR023299">
    <property type="entry name" value="ATPase_P-typ_cyto_dom_N"/>
</dbReference>
<feature type="transmembrane region" description="Helical" evidence="18">
    <location>
        <begin position="410"/>
        <end position="436"/>
    </location>
</feature>
<keyword evidence="15 18" id="KW-1133">Transmembrane helix</keyword>
<dbReference type="Proteomes" id="UP000694728">
    <property type="component" value="Unplaced"/>
</dbReference>
<dbReference type="InterPro" id="IPR006068">
    <property type="entry name" value="ATPase_P-typ_cation-transptr_C"/>
</dbReference>
<dbReference type="Pfam" id="PF00689">
    <property type="entry name" value="Cation_ATPase_C"/>
    <property type="match status" value="1"/>
</dbReference>
<dbReference type="FunFam" id="1.20.1110.10:FF:000001">
    <property type="entry name" value="Calcium-transporting ATPase"/>
    <property type="match status" value="1"/>
</dbReference>
<feature type="domain" description="Cation-transporting P-type ATPase N-terminal" evidence="20">
    <location>
        <begin position="47"/>
        <end position="123"/>
    </location>
</feature>
<evidence type="ECO:0000256" key="19">
    <source>
        <dbReference type="SAM" id="MobiDB-lite"/>
    </source>
</evidence>
<dbReference type="PANTHER" id="PTHR24093">
    <property type="entry name" value="CATION TRANSPORTING ATPASE"/>
    <property type="match status" value="1"/>
</dbReference>
<dbReference type="GO" id="GO:0005388">
    <property type="term" value="F:P-type calcium transporter activity"/>
    <property type="evidence" value="ECO:0007669"/>
    <property type="project" value="UniProtKB-EC"/>
</dbReference>
<dbReference type="Pfam" id="PF08282">
    <property type="entry name" value="Hydrolase_3"/>
    <property type="match status" value="1"/>
</dbReference>
<dbReference type="CDD" id="cd02081">
    <property type="entry name" value="P-type_ATPase_Ca_PMCA-like"/>
    <property type="match status" value="1"/>
</dbReference>
<evidence type="ECO:0000256" key="11">
    <source>
        <dbReference type="ARBA" id="ARBA00022840"/>
    </source>
</evidence>
<comment type="subcellular location">
    <subcellularLocation>
        <location evidence="1">Cell membrane</location>
        <topology evidence="1">Multi-pass membrane protein</topology>
    </subcellularLocation>
    <subcellularLocation>
        <location evidence="18">Membrane</location>
        <topology evidence="18">Multi-pass membrane protein</topology>
    </subcellularLocation>
</comment>
<dbReference type="SMART" id="SM00831">
    <property type="entry name" value="Cation_ATPase_N"/>
    <property type="match status" value="1"/>
</dbReference>
<evidence type="ECO:0000313" key="21">
    <source>
        <dbReference type="Ensembl" id="ENSSSCP00045028308.1"/>
    </source>
</evidence>
<evidence type="ECO:0000256" key="6">
    <source>
        <dbReference type="ARBA" id="ARBA00022568"/>
    </source>
</evidence>
<dbReference type="GO" id="GO:0005886">
    <property type="term" value="C:plasma membrane"/>
    <property type="evidence" value="ECO:0007669"/>
    <property type="project" value="UniProtKB-SubCell"/>
</dbReference>
<evidence type="ECO:0000256" key="4">
    <source>
        <dbReference type="ARBA" id="ARBA00022475"/>
    </source>
</evidence>
<keyword evidence="8" id="KW-0479">Metal-binding</keyword>
<feature type="transmembrane region" description="Helical" evidence="18">
    <location>
        <begin position="106"/>
        <end position="127"/>
    </location>
</feature>
<dbReference type="InterPro" id="IPR004014">
    <property type="entry name" value="ATPase_P-typ_cation-transptr_N"/>
</dbReference>
<feature type="region of interest" description="Disordered" evidence="19">
    <location>
        <begin position="1171"/>
        <end position="1219"/>
    </location>
</feature>
<evidence type="ECO:0000256" key="9">
    <source>
        <dbReference type="ARBA" id="ARBA00022741"/>
    </source>
</evidence>
<dbReference type="InterPro" id="IPR006408">
    <property type="entry name" value="P-type_ATPase_IIB"/>
</dbReference>
<dbReference type="InterPro" id="IPR023298">
    <property type="entry name" value="ATPase_P-typ_TM_dom_sf"/>
</dbReference>
<dbReference type="GO" id="GO:0005524">
    <property type="term" value="F:ATP binding"/>
    <property type="evidence" value="ECO:0007669"/>
    <property type="project" value="UniProtKB-KW"/>
</dbReference>
<accession>A0A8D1I9S8</accession>
<dbReference type="Pfam" id="PF13246">
    <property type="entry name" value="Cation_ATPase"/>
    <property type="match status" value="1"/>
</dbReference>
<dbReference type="PANTHER" id="PTHR24093:SF377">
    <property type="entry name" value="PLASMA MEMBRANE CALCIUM-TRANSPORTING ATPASE 2"/>
    <property type="match status" value="1"/>
</dbReference>
<feature type="region of interest" description="Disordered" evidence="19">
    <location>
        <begin position="1"/>
        <end position="24"/>
    </location>
</feature>
<proteinExistence type="inferred from homology"/>
<dbReference type="SUPFAM" id="SSF56784">
    <property type="entry name" value="HAD-like"/>
    <property type="match status" value="1"/>
</dbReference>
<feature type="transmembrane region" description="Helical" evidence="18">
    <location>
        <begin position="147"/>
        <end position="168"/>
    </location>
</feature>
<feature type="compositionally biased region" description="Basic and acidic residues" evidence="19">
    <location>
        <begin position="294"/>
        <end position="303"/>
    </location>
</feature>
<keyword evidence="5" id="KW-0597">Phosphoprotein</keyword>
<feature type="transmembrane region" description="Helical" evidence="18">
    <location>
        <begin position="978"/>
        <end position="998"/>
    </location>
</feature>
<evidence type="ECO:0000256" key="15">
    <source>
        <dbReference type="ARBA" id="ARBA00022989"/>
    </source>
</evidence>
<keyword evidence="6 18" id="KW-0109">Calcium transport</keyword>
<dbReference type="InterPro" id="IPR059000">
    <property type="entry name" value="ATPase_P-type_domA"/>
</dbReference>
<keyword evidence="11 18" id="KW-0067">ATP-binding</keyword>
<evidence type="ECO:0000256" key="13">
    <source>
        <dbReference type="ARBA" id="ARBA00022860"/>
    </source>
</evidence>
<evidence type="ECO:0000256" key="5">
    <source>
        <dbReference type="ARBA" id="ARBA00022553"/>
    </source>
</evidence>
<dbReference type="FunFam" id="3.40.50.1000:FF:000007">
    <property type="entry name" value="Calcium-transporting ATPase"/>
    <property type="match status" value="1"/>
</dbReference>
<dbReference type="Pfam" id="PF00690">
    <property type="entry name" value="Cation_ATPase_N"/>
    <property type="match status" value="1"/>
</dbReference>
<evidence type="ECO:0000256" key="17">
    <source>
        <dbReference type="ARBA" id="ARBA00023136"/>
    </source>
</evidence>
<evidence type="ECO:0000256" key="8">
    <source>
        <dbReference type="ARBA" id="ARBA00022723"/>
    </source>
</evidence>
<dbReference type="EC" id="7.2.2.10" evidence="18"/>
<keyword evidence="7 18" id="KW-0812">Transmembrane</keyword>
<dbReference type="AlphaFoldDB" id="A0A8D1I9S8"/>
<feature type="compositionally biased region" description="Low complexity" evidence="19">
    <location>
        <begin position="1196"/>
        <end position="1210"/>
    </location>
</feature>
<dbReference type="GO" id="GO:0046872">
    <property type="term" value="F:metal ion binding"/>
    <property type="evidence" value="ECO:0007669"/>
    <property type="project" value="UniProtKB-KW"/>
</dbReference>
<dbReference type="InterPro" id="IPR036412">
    <property type="entry name" value="HAD-like_sf"/>
</dbReference>
<dbReference type="Ensembl" id="ENSSSCT00045040702.1">
    <property type="protein sequence ID" value="ENSSSCP00045028308.1"/>
    <property type="gene ID" value="ENSSSCG00045017975.1"/>
</dbReference>
<evidence type="ECO:0000313" key="22">
    <source>
        <dbReference type="Proteomes" id="UP000694728"/>
    </source>
</evidence>
<dbReference type="InterPro" id="IPR022141">
    <property type="entry name" value="ATP_Ca_trans_C"/>
</dbReference>
<dbReference type="SUPFAM" id="SSF81665">
    <property type="entry name" value="Calcium ATPase, transmembrane domain M"/>
    <property type="match status" value="1"/>
</dbReference>
<dbReference type="InterPro" id="IPR008250">
    <property type="entry name" value="ATPase_P-typ_transduc_dom_A_sf"/>
</dbReference>
<evidence type="ECO:0000256" key="16">
    <source>
        <dbReference type="ARBA" id="ARBA00023065"/>
    </source>
</evidence>
<evidence type="ECO:0000256" key="1">
    <source>
        <dbReference type="ARBA" id="ARBA00004651"/>
    </source>
</evidence>
<reference evidence="21" key="1">
    <citation type="submission" date="2025-08" db="UniProtKB">
        <authorList>
            <consortium name="Ensembl"/>
        </authorList>
    </citation>
    <scope>IDENTIFICATION</scope>
</reference>
<evidence type="ECO:0000256" key="12">
    <source>
        <dbReference type="ARBA" id="ARBA00022842"/>
    </source>
</evidence>
<feature type="transmembrane region" description="Helical" evidence="18">
    <location>
        <begin position="902"/>
        <end position="920"/>
    </location>
</feature>
<keyword evidence="17 18" id="KW-0472">Membrane</keyword>
<keyword evidence="14" id="KW-1278">Translocase</keyword>
<dbReference type="GO" id="GO:0016887">
    <property type="term" value="F:ATP hydrolysis activity"/>
    <property type="evidence" value="ECO:0007669"/>
    <property type="project" value="InterPro"/>
</dbReference>
<keyword evidence="13" id="KW-0112">Calmodulin-binding</keyword>
<dbReference type="InterPro" id="IPR001757">
    <property type="entry name" value="P_typ_ATPase"/>
</dbReference>
<dbReference type="InterPro" id="IPR018303">
    <property type="entry name" value="ATPase_P-typ_P_site"/>
</dbReference>
<keyword evidence="16 18" id="KW-0406">Ion transport</keyword>
<keyword evidence="10 18" id="KW-0106">Calcium</keyword>
<dbReference type="Gene3D" id="2.70.150.10">
    <property type="entry name" value="Calcium-transporting ATPase, cytoplasmic transduction domain A"/>
    <property type="match status" value="1"/>
</dbReference>
<sequence length="1219" mass="134239">MGDMTNSDFYSKNQRNESSHGGDFGCTMEELRSLMELRGTEAVVKIKETYGDTDAICRRLKTSPVEGLPGTAPDLEKRKQIFGQNFIPPKKPKTFLQLVWEALQDVTLIILEIAAIISLGLSFYHPPGENNEGKMAGGAEDEGEAEAGWIEGAAILLSVICVVLVTAFNDWSKEKQFRGLQSRIEQEQKFTVVRAGQVVQIPVAEIVVGDIAQVKYGDLLPADGLFIQGNDLKIDESSLTGESDQVRKSVDKDPMLLSGTHVMEGSGRMVVTAVGVNSQTGIIFTLLGAGGEEEEKKDKKGKMQDGNVDASQSKAKQQDGAAAMEMQPLKSAEGGDADDKKKANMHKKEKSVLQGKLTKLAVQIGKAGLVMSAITVIILVLYFTVDTFVVNKKPWLPECTPVYVQYFVKFFIIGVTVLVVAVPEGLPLAVTISLAYSVKKMMKDNNLVRHLDACETMGNATAICSDKTGTLTTNRMTVVQAYVGDVHYKEIPDPSSINAKTMELLVNAIAINSAYTTKILPPEKEGALPRQVGNKTECGLLGFVLDLKQDYEPVRTQMPEEKLYKVYTFNSVRKSMSTVIKLPDESFRMYSKGASEIVLKKGTWAELGPVAGGQGRDRETGVGLGSNPPSPTPGLRWWCSGLKELSVVMPTPWLLPSAQVPEAIRKCQRAGITVRMVTGDNINTARAIAIKCGIIHPGEDFLCLEGKEFNRRIRNEKGEIEQERIDKIWPKLRVLARSSPTDKHTLVKGIIDSTHTEQRQVVAVTGDGTNDGPALKKADVGFAMGIAGTDVAKEASDIILTDDNFSSIVKAVMWGRNVYDSISKFLQFQLTVNVVAVIVAFTGACITQDSPLKAVQMLWVNLIMDTFASLALATEPPTETLLLRKPYGRNKPLISRTMMKNILGHAVYQLTLIFTLLFVGEKMFQIDSGRNAPLHSPPSEHYTIIFNTFVMMQLFNEINARKIHGERNVFDGIFRNPIFCTIVLGTFAIQIVIVQFGGKPFSCSPLQLDQWMWCIFIGLGELVWGQVIATIPTSRLKFLKEAGRLTQKEEIPEEELNEDVEEIDHAERELRRGQILWFRGLNRIQTQIEVVNTFKSGASFQGALRRQSSVTSQSQDIRVVKAFRSSLYEGLEKPESRTSIHNFMAHPEFRIEDSQPHIPLIDDTDLEEDAALKQNSSPPTSLNKNNSAIDSGINLTTDTSKSATSSSPGSPIHSLETSL</sequence>
<comment type="function">
    <text evidence="18">Catalyzes the hydrolysis of ATP coupled with the transport of calcium.</text>
</comment>
<feature type="compositionally biased region" description="Polar residues" evidence="19">
    <location>
        <begin position="1"/>
        <end position="13"/>
    </location>
</feature>
<name>A0A8D1I9S8_PIG</name>
<dbReference type="InterPro" id="IPR023214">
    <property type="entry name" value="HAD_sf"/>
</dbReference>